<name>A0A0B4E8B1_9FLAO</name>
<dbReference type="STRING" id="363331.RM51_09450"/>
<feature type="signal peptide" evidence="1">
    <location>
        <begin position="1"/>
        <end position="18"/>
    </location>
</feature>
<proteinExistence type="predicted"/>
<dbReference type="Proteomes" id="UP000031167">
    <property type="component" value="Unassembled WGS sequence"/>
</dbReference>
<organism evidence="2 3">
    <name type="scientific">Chryseobacterium taiwanense</name>
    <dbReference type="NCBI Taxonomy" id="363331"/>
    <lineage>
        <taxon>Bacteria</taxon>
        <taxon>Pseudomonadati</taxon>
        <taxon>Bacteroidota</taxon>
        <taxon>Flavobacteriia</taxon>
        <taxon>Flavobacteriales</taxon>
        <taxon>Weeksellaceae</taxon>
        <taxon>Chryseobacterium group</taxon>
        <taxon>Chryseobacterium</taxon>
    </lineage>
</organism>
<accession>A0A0B4E8B1</accession>
<feature type="chain" id="PRO_5002089538" description="PsbP C-terminal domain-containing protein" evidence="1">
    <location>
        <begin position="19"/>
        <end position="171"/>
    </location>
</feature>
<keyword evidence="1" id="KW-0732">Signal</keyword>
<dbReference type="AlphaFoldDB" id="A0A0B4E8B1"/>
<evidence type="ECO:0000313" key="3">
    <source>
        <dbReference type="Proteomes" id="UP000031167"/>
    </source>
</evidence>
<gene>
    <name evidence="2" type="ORF">RM51_09450</name>
</gene>
<comment type="caution">
    <text evidence="2">The sequence shown here is derived from an EMBL/GenBank/DDBJ whole genome shotgun (WGS) entry which is preliminary data.</text>
</comment>
<protein>
    <recommendedName>
        <fullName evidence="4">PsbP C-terminal domain-containing protein</fullName>
    </recommendedName>
</protein>
<evidence type="ECO:0000313" key="2">
    <source>
        <dbReference type="EMBL" id="KIC62878.1"/>
    </source>
</evidence>
<dbReference type="RefSeq" id="WP_039368188.1">
    <property type="nucleotide sequence ID" value="NZ_JWTA01000007.1"/>
</dbReference>
<dbReference type="OrthoDB" id="645785at2"/>
<evidence type="ECO:0008006" key="4">
    <source>
        <dbReference type="Google" id="ProtNLM"/>
    </source>
</evidence>
<dbReference type="EMBL" id="JWTA01000007">
    <property type="protein sequence ID" value="KIC62878.1"/>
    <property type="molecule type" value="Genomic_DNA"/>
</dbReference>
<keyword evidence="3" id="KW-1185">Reference proteome</keyword>
<reference evidence="2 3" key="1">
    <citation type="submission" date="2014-12" db="EMBL/GenBank/DDBJ databases">
        <title>Genome sequencing of Chryseobacterium taiwanense TPW19.</title>
        <authorList>
            <person name="Tan P.W."/>
            <person name="Chan K.-G."/>
        </authorList>
    </citation>
    <scope>NUCLEOTIDE SEQUENCE [LARGE SCALE GENOMIC DNA]</scope>
    <source>
        <strain evidence="2 3">TPW19</strain>
    </source>
</reference>
<sequence length="171" mass="20459">MKKFLLLLSLSFSLSVYAQKRDSLQFSLPEKYNLHLEEKQENDQMILMEYIPKGQNWDNYDIIVTKLVTKNMASVPLQTFFDNHKKLSKTKTKNLRIKELARNKKDEREYILFRMEADSYKDSKTTESQVYYYTKGENDVFMCIVAIKEKKLPEKFVEEWSKVFLQSQIIK</sequence>
<evidence type="ECO:0000256" key="1">
    <source>
        <dbReference type="SAM" id="SignalP"/>
    </source>
</evidence>